<dbReference type="InterPro" id="IPR002634">
    <property type="entry name" value="BolA"/>
</dbReference>
<organism evidence="3 4">
    <name type="scientific">Salinisphaera shabanensis E1L3A</name>
    <dbReference type="NCBI Taxonomy" id="1033802"/>
    <lineage>
        <taxon>Bacteria</taxon>
        <taxon>Pseudomonadati</taxon>
        <taxon>Pseudomonadota</taxon>
        <taxon>Gammaproteobacteria</taxon>
        <taxon>Salinisphaerales</taxon>
        <taxon>Salinisphaeraceae</taxon>
        <taxon>Salinisphaera</taxon>
    </lineage>
</organism>
<dbReference type="OrthoDB" id="9801469at2"/>
<name>U2FXR1_9GAMM</name>
<dbReference type="InterPro" id="IPR050961">
    <property type="entry name" value="BolA/IbaG_stress_morph_reg"/>
</dbReference>
<dbReference type="Pfam" id="PF01722">
    <property type="entry name" value="BolA"/>
    <property type="match status" value="1"/>
</dbReference>
<evidence type="ECO:0000256" key="2">
    <source>
        <dbReference type="RuleBase" id="RU003860"/>
    </source>
</evidence>
<evidence type="ECO:0000256" key="1">
    <source>
        <dbReference type="ARBA" id="ARBA00005578"/>
    </source>
</evidence>
<evidence type="ECO:0000313" key="3">
    <source>
        <dbReference type="EMBL" id="ERJ20609.1"/>
    </source>
</evidence>
<dbReference type="Proteomes" id="UP000006242">
    <property type="component" value="Unassembled WGS sequence"/>
</dbReference>
<reference evidence="3 4" key="2">
    <citation type="journal article" date="2013" name="PLoS ONE">
        <title>INDIGO - INtegrated Data Warehouse of MIcrobial GenOmes with Examples from the Red Sea Extremophiles.</title>
        <authorList>
            <person name="Alam I."/>
            <person name="Antunes A."/>
            <person name="Kamau A.A."/>
            <person name="Ba Alawi W."/>
            <person name="Kalkatawi M."/>
            <person name="Stingl U."/>
            <person name="Bajic V.B."/>
        </authorList>
    </citation>
    <scope>NUCLEOTIDE SEQUENCE [LARGE SCALE GENOMIC DNA]</scope>
    <source>
        <strain evidence="3 4">E1L3A</strain>
    </source>
</reference>
<protein>
    <submittedName>
        <fullName evidence="3">BolA-like protein</fullName>
    </submittedName>
</protein>
<dbReference type="GO" id="GO:0005829">
    <property type="term" value="C:cytosol"/>
    <property type="evidence" value="ECO:0007669"/>
    <property type="project" value="TreeGrafter"/>
</dbReference>
<dbReference type="STRING" id="1033802.SSPSH_000333"/>
<dbReference type="RefSeq" id="WP_006913099.1">
    <property type="nucleotide sequence ID" value="NZ_AFNV02000002.1"/>
</dbReference>
<dbReference type="GO" id="GO:0006351">
    <property type="term" value="P:DNA-templated transcription"/>
    <property type="evidence" value="ECO:0007669"/>
    <property type="project" value="TreeGrafter"/>
</dbReference>
<comment type="similarity">
    <text evidence="1 2">Belongs to the BolA/IbaG family.</text>
</comment>
<dbReference type="EMBL" id="AFNV02000002">
    <property type="protein sequence ID" value="ERJ20609.1"/>
    <property type="molecule type" value="Genomic_DNA"/>
</dbReference>
<dbReference type="Gene3D" id="3.30.300.90">
    <property type="entry name" value="BolA-like"/>
    <property type="match status" value="1"/>
</dbReference>
<sequence>MYSPEAVRELIVAALPDADVKIVSDDGVHFAGRIVSESFEGKPPVKRQMMVYAALGELMGNEIHALTMKTWTPDEFASVS</sequence>
<dbReference type="PANTHER" id="PTHR46229:SF2">
    <property type="entry name" value="BOLA-LIKE PROTEIN 1"/>
    <property type="match status" value="1"/>
</dbReference>
<dbReference type="AlphaFoldDB" id="U2FXR1"/>
<keyword evidence="4" id="KW-1185">Reference proteome</keyword>
<dbReference type="eggNOG" id="COG5007">
    <property type="taxonomic scope" value="Bacteria"/>
</dbReference>
<reference evidence="3 4" key="1">
    <citation type="journal article" date="2011" name="J. Bacteriol.">
        <title>Genome sequence of Salinisphaera shabanensis, a gammaproteobacterium from the harsh, variable environment of the brine-seawater interface of the Shaban Deep in the Red Sea.</title>
        <authorList>
            <person name="Antunes A."/>
            <person name="Alam I."/>
            <person name="Bajic V.B."/>
            <person name="Stingl U."/>
        </authorList>
    </citation>
    <scope>NUCLEOTIDE SEQUENCE [LARGE SCALE GENOMIC DNA]</scope>
    <source>
        <strain evidence="3 4">E1L3A</strain>
    </source>
</reference>
<dbReference type="InterPro" id="IPR036065">
    <property type="entry name" value="BolA-like_sf"/>
</dbReference>
<dbReference type="PANTHER" id="PTHR46229">
    <property type="entry name" value="BOLA TRANSCRIPTION REGULATOR"/>
    <property type="match status" value="1"/>
</dbReference>
<comment type="caution">
    <text evidence="3">The sequence shown here is derived from an EMBL/GenBank/DDBJ whole genome shotgun (WGS) entry which is preliminary data.</text>
</comment>
<evidence type="ECO:0000313" key="4">
    <source>
        <dbReference type="Proteomes" id="UP000006242"/>
    </source>
</evidence>
<gene>
    <name evidence="3" type="ORF">SSPSH_000333</name>
</gene>
<proteinExistence type="inferred from homology"/>
<accession>U2FXR1</accession>
<dbReference type="PIRSF" id="PIRSF003113">
    <property type="entry name" value="BolA"/>
    <property type="match status" value="1"/>
</dbReference>
<dbReference type="SUPFAM" id="SSF82657">
    <property type="entry name" value="BolA-like"/>
    <property type="match status" value="1"/>
</dbReference>